<name>A0A139AKK8_GONPJ</name>
<organism evidence="7 8">
    <name type="scientific">Gonapodya prolifera (strain JEL478)</name>
    <name type="common">Monoblepharis prolifera</name>
    <dbReference type="NCBI Taxonomy" id="1344416"/>
    <lineage>
        <taxon>Eukaryota</taxon>
        <taxon>Fungi</taxon>
        <taxon>Fungi incertae sedis</taxon>
        <taxon>Chytridiomycota</taxon>
        <taxon>Chytridiomycota incertae sedis</taxon>
        <taxon>Monoblepharidomycetes</taxon>
        <taxon>Monoblepharidales</taxon>
        <taxon>Gonapodyaceae</taxon>
        <taxon>Gonapodya</taxon>
    </lineage>
</organism>
<evidence type="ECO:0000256" key="5">
    <source>
        <dbReference type="SAM" id="MobiDB-lite"/>
    </source>
</evidence>
<dbReference type="OrthoDB" id="2156354at2759"/>
<accession>A0A139AKK8</accession>
<dbReference type="EMBL" id="KQ965747">
    <property type="protein sequence ID" value="KXS17332.1"/>
    <property type="molecule type" value="Genomic_DNA"/>
</dbReference>
<gene>
    <name evidence="7" type="ORF">M427DRAFT_30476</name>
</gene>
<feature type="compositionally biased region" description="Basic and acidic residues" evidence="5">
    <location>
        <begin position="33"/>
        <end position="58"/>
    </location>
</feature>
<evidence type="ECO:0000256" key="6">
    <source>
        <dbReference type="SAM" id="Phobius"/>
    </source>
</evidence>
<dbReference type="PANTHER" id="PTHR23501">
    <property type="entry name" value="MAJOR FACILITATOR SUPERFAMILY"/>
    <property type="match status" value="1"/>
</dbReference>
<keyword evidence="2 6" id="KW-0812">Transmembrane</keyword>
<evidence type="ECO:0000313" key="8">
    <source>
        <dbReference type="Proteomes" id="UP000070544"/>
    </source>
</evidence>
<keyword evidence="4 6" id="KW-0472">Membrane</keyword>
<evidence type="ECO:0000256" key="1">
    <source>
        <dbReference type="ARBA" id="ARBA00004141"/>
    </source>
</evidence>
<evidence type="ECO:0000256" key="2">
    <source>
        <dbReference type="ARBA" id="ARBA00022692"/>
    </source>
</evidence>
<reference evidence="7 8" key="1">
    <citation type="journal article" date="2015" name="Genome Biol. Evol.">
        <title>Phylogenomic analyses indicate that early fungi evolved digesting cell walls of algal ancestors of land plants.</title>
        <authorList>
            <person name="Chang Y."/>
            <person name="Wang S."/>
            <person name="Sekimoto S."/>
            <person name="Aerts A.L."/>
            <person name="Choi C."/>
            <person name="Clum A."/>
            <person name="LaButti K.M."/>
            <person name="Lindquist E.A."/>
            <person name="Yee Ngan C."/>
            <person name="Ohm R.A."/>
            <person name="Salamov A.A."/>
            <person name="Grigoriev I.V."/>
            <person name="Spatafora J.W."/>
            <person name="Berbee M.L."/>
        </authorList>
    </citation>
    <scope>NUCLEOTIDE SEQUENCE [LARGE SCALE GENOMIC DNA]</scope>
    <source>
        <strain evidence="7 8">JEL478</strain>
    </source>
</reference>
<evidence type="ECO:0000313" key="7">
    <source>
        <dbReference type="EMBL" id="KXS17332.1"/>
    </source>
</evidence>
<proteinExistence type="predicted"/>
<dbReference type="Proteomes" id="UP000070544">
    <property type="component" value="Unassembled WGS sequence"/>
</dbReference>
<dbReference type="InterPro" id="IPR036259">
    <property type="entry name" value="MFS_trans_sf"/>
</dbReference>
<feature type="compositionally biased region" description="Polar residues" evidence="5">
    <location>
        <begin position="1"/>
        <end position="16"/>
    </location>
</feature>
<dbReference type="AlphaFoldDB" id="A0A139AKK8"/>
<protein>
    <recommendedName>
        <fullName evidence="9">Major facilitator superfamily (MFS) profile domain-containing protein</fullName>
    </recommendedName>
</protein>
<evidence type="ECO:0000256" key="4">
    <source>
        <dbReference type="ARBA" id="ARBA00023136"/>
    </source>
</evidence>
<sequence length="131" mass="14180">MDDESPVTNRATSDNNEIAPLKTDVEAQPEANETDRDGSPRLKDEKEVADSKSGRGADAKFVQSDQTNYLPFRQLLIVFTGCGLAIMLSTLDQKIFATALPRISADFASGDQSSWVGTSYLLTSTAFQTLG</sequence>
<comment type="subcellular location">
    <subcellularLocation>
        <location evidence="1">Membrane</location>
        <topology evidence="1">Multi-pass membrane protein</topology>
    </subcellularLocation>
</comment>
<evidence type="ECO:0008006" key="9">
    <source>
        <dbReference type="Google" id="ProtNLM"/>
    </source>
</evidence>
<dbReference type="SUPFAM" id="SSF103473">
    <property type="entry name" value="MFS general substrate transporter"/>
    <property type="match status" value="1"/>
</dbReference>
<dbReference type="GO" id="GO:0005886">
    <property type="term" value="C:plasma membrane"/>
    <property type="evidence" value="ECO:0007669"/>
    <property type="project" value="TreeGrafter"/>
</dbReference>
<evidence type="ECO:0000256" key="3">
    <source>
        <dbReference type="ARBA" id="ARBA00022989"/>
    </source>
</evidence>
<feature type="transmembrane region" description="Helical" evidence="6">
    <location>
        <begin position="72"/>
        <end position="91"/>
    </location>
</feature>
<dbReference type="Gene3D" id="1.20.1720.10">
    <property type="entry name" value="Multidrug resistance protein D"/>
    <property type="match status" value="1"/>
</dbReference>
<dbReference type="PANTHER" id="PTHR23501:SF189">
    <property type="entry name" value="DRUG TRANSPORTER, PUTATIVE (AFU_ORTHOLOGUE AFUA_4G03920)-RELATED"/>
    <property type="match status" value="1"/>
</dbReference>
<feature type="region of interest" description="Disordered" evidence="5">
    <location>
        <begin position="1"/>
        <end position="60"/>
    </location>
</feature>
<keyword evidence="3 6" id="KW-1133">Transmembrane helix</keyword>
<dbReference type="GO" id="GO:0022857">
    <property type="term" value="F:transmembrane transporter activity"/>
    <property type="evidence" value="ECO:0007669"/>
    <property type="project" value="TreeGrafter"/>
</dbReference>
<keyword evidence="8" id="KW-1185">Reference proteome</keyword>